<reference evidence="3 4" key="1">
    <citation type="journal article" date="2012" name="Appl. Environ. Microbiol.">
        <title>Short-read sequencing for genomic analysis of the brown rot fungus Fibroporia radiculosa.</title>
        <authorList>
            <person name="Tang J.D."/>
            <person name="Perkins A.D."/>
            <person name="Sonstegard T.S."/>
            <person name="Schroeder S.G."/>
            <person name="Burgess S.C."/>
            <person name="Diehl S.V."/>
        </authorList>
    </citation>
    <scope>NUCLEOTIDE SEQUENCE [LARGE SCALE GENOMIC DNA]</scope>
    <source>
        <strain evidence="3 4">TFFH 294</strain>
    </source>
</reference>
<dbReference type="Proteomes" id="UP000006352">
    <property type="component" value="Unassembled WGS sequence"/>
</dbReference>
<keyword evidence="2" id="KW-0812">Transmembrane</keyword>
<feature type="transmembrane region" description="Helical" evidence="2">
    <location>
        <begin position="189"/>
        <end position="212"/>
    </location>
</feature>
<dbReference type="EMBL" id="HE797237">
    <property type="protein sequence ID" value="CCM06167.1"/>
    <property type="molecule type" value="Genomic_DNA"/>
</dbReference>
<dbReference type="AlphaFoldDB" id="J4I2P9"/>
<protein>
    <recommendedName>
        <fullName evidence="5">G-protein coupled receptors family 1 profile domain-containing protein</fullName>
    </recommendedName>
</protein>
<dbReference type="OrthoDB" id="2641762at2759"/>
<feature type="compositionally biased region" description="Low complexity" evidence="1">
    <location>
        <begin position="327"/>
        <end position="338"/>
    </location>
</feature>
<name>J4I2P9_9APHY</name>
<evidence type="ECO:0000256" key="1">
    <source>
        <dbReference type="SAM" id="MobiDB-lite"/>
    </source>
</evidence>
<keyword evidence="2" id="KW-0472">Membrane</keyword>
<dbReference type="GeneID" id="24101067"/>
<feature type="transmembrane region" description="Helical" evidence="2">
    <location>
        <begin position="145"/>
        <end position="169"/>
    </location>
</feature>
<dbReference type="RefSeq" id="XP_012185450.1">
    <property type="nucleotide sequence ID" value="XM_012330060.1"/>
</dbReference>
<keyword evidence="2" id="KW-1133">Transmembrane helix</keyword>
<feature type="transmembrane region" description="Helical" evidence="2">
    <location>
        <begin position="60"/>
        <end position="79"/>
    </location>
</feature>
<evidence type="ECO:0000256" key="2">
    <source>
        <dbReference type="SAM" id="Phobius"/>
    </source>
</evidence>
<gene>
    <name evidence="3" type="ORF">FIBRA_08408</name>
</gene>
<dbReference type="STRING" id="599839.J4I2P9"/>
<organism evidence="3 4">
    <name type="scientific">Fibroporia radiculosa</name>
    <dbReference type="NCBI Taxonomy" id="599839"/>
    <lineage>
        <taxon>Eukaryota</taxon>
        <taxon>Fungi</taxon>
        <taxon>Dikarya</taxon>
        <taxon>Basidiomycota</taxon>
        <taxon>Agaricomycotina</taxon>
        <taxon>Agaricomycetes</taxon>
        <taxon>Polyporales</taxon>
        <taxon>Fibroporiaceae</taxon>
        <taxon>Fibroporia</taxon>
    </lineage>
</organism>
<evidence type="ECO:0000313" key="4">
    <source>
        <dbReference type="Proteomes" id="UP000006352"/>
    </source>
</evidence>
<feature type="transmembrane region" description="Helical" evidence="2">
    <location>
        <begin position="232"/>
        <end position="254"/>
    </location>
</feature>
<dbReference type="HOGENOM" id="CLU_044614_0_2_1"/>
<evidence type="ECO:0000313" key="3">
    <source>
        <dbReference type="EMBL" id="CCM06167.1"/>
    </source>
</evidence>
<feature type="transmembrane region" description="Helical" evidence="2">
    <location>
        <begin position="20"/>
        <end position="48"/>
    </location>
</feature>
<accession>J4I2P9</accession>
<sequence length="349" mass="37993">MSNASWVPDEPSSTLYDEKTWLQGAILTGVGYGINVTLFVQCFHALLAKRPGAEGARKRAFYLAYISAMFVLASLFVGACSEMTQLSFIQYRNIPGGPSMYENVEFSIPADEAGNVSFVLTNWFADALMVWRCSVIYRGGRFPPWLAIAFPCLMYAAEIVIGLLFLIQVSAPSGSPYLTGAAGAINWTLPYLCIAVSLNVIVTIMIVARLLLYRYRISRVLGPRHGSHYTGIAAMIVESAALYSAFALLLIIPFGMNNSLANVFLQSLSQVQVIAPLLIIYRVAQGKSWTENTSLTMNGKDKASSTMIFMRNVTGADEDSRKPAVHSSSMPEQSASESGGDLEFKVAAV</sequence>
<evidence type="ECO:0008006" key="5">
    <source>
        <dbReference type="Google" id="ProtNLM"/>
    </source>
</evidence>
<proteinExistence type="predicted"/>
<feature type="region of interest" description="Disordered" evidence="1">
    <location>
        <begin position="316"/>
        <end position="349"/>
    </location>
</feature>
<dbReference type="InParanoid" id="J4I2P9"/>
<keyword evidence="4" id="KW-1185">Reference proteome</keyword>